<dbReference type="eggNOG" id="KOG2773">
    <property type="taxonomic scope" value="Eukaryota"/>
</dbReference>
<dbReference type="PANTHER" id="PTHR15565:SF0">
    <property type="entry name" value="PROTEIN AATF"/>
    <property type="match status" value="1"/>
</dbReference>
<feature type="compositionally biased region" description="Low complexity" evidence="3">
    <location>
        <begin position="1"/>
        <end position="14"/>
    </location>
</feature>
<evidence type="ECO:0000256" key="3">
    <source>
        <dbReference type="SAM" id="MobiDB-lite"/>
    </source>
</evidence>
<evidence type="ECO:0000259" key="4">
    <source>
        <dbReference type="Pfam" id="PF08164"/>
    </source>
</evidence>
<dbReference type="GO" id="GO:0000462">
    <property type="term" value="P:maturation of SSU-rRNA from tricistronic rRNA transcript (SSU-rRNA, 5.8S rRNA, LSU-rRNA)"/>
    <property type="evidence" value="ECO:0007669"/>
    <property type="project" value="TreeGrafter"/>
</dbReference>
<dbReference type="EMBL" id="GL883120">
    <property type="protein sequence ID" value="EGG04162.1"/>
    <property type="molecule type" value="Genomic_DNA"/>
</dbReference>
<dbReference type="OrthoDB" id="5783963at2759"/>
<feature type="compositionally biased region" description="Polar residues" evidence="3">
    <location>
        <begin position="33"/>
        <end position="44"/>
    </location>
</feature>
<dbReference type="PANTHER" id="PTHR15565">
    <property type="entry name" value="AATF PROTEIN APOPTOSIS ANTAGONIZING TRANSCRIPTION FACTOR"/>
    <property type="match status" value="1"/>
</dbReference>
<dbReference type="AlphaFoldDB" id="F4RU16"/>
<dbReference type="Pfam" id="PF08164">
    <property type="entry name" value="TRAUB"/>
    <property type="match status" value="1"/>
</dbReference>
<reference evidence="7" key="1">
    <citation type="journal article" date="2011" name="Proc. Natl. Acad. Sci. U.S.A.">
        <title>Obligate biotrophy features unraveled by the genomic analysis of rust fungi.</title>
        <authorList>
            <person name="Duplessis S."/>
            <person name="Cuomo C.A."/>
            <person name="Lin Y.-C."/>
            <person name="Aerts A."/>
            <person name="Tisserant E."/>
            <person name="Veneault-Fourrey C."/>
            <person name="Joly D.L."/>
            <person name="Hacquard S."/>
            <person name="Amselem J."/>
            <person name="Cantarel B.L."/>
            <person name="Chiu R."/>
            <person name="Coutinho P.M."/>
            <person name="Feau N."/>
            <person name="Field M."/>
            <person name="Frey P."/>
            <person name="Gelhaye E."/>
            <person name="Goldberg J."/>
            <person name="Grabherr M.G."/>
            <person name="Kodira C.D."/>
            <person name="Kohler A."/>
            <person name="Kuees U."/>
            <person name="Lindquist E.A."/>
            <person name="Lucas S.M."/>
            <person name="Mago R."/>
            <person name="Mauceli E."/>
            <person name="Morin E."/>
            <person name="Murat C."/>
            <person name="Pangilinan J.L."/>
            <person name="Park R."/>
            <person name="Pearson M."/>
            <person name="Quesneville H."/>
            <person name="Rouhier N."/>
            <person name="Sakthikumar S."/>
            <person name="Salamov A.A."/>
            <person name="Schmutz J."/>
            <person name="Selles B."/>
            <person name="Shapiro H."/>
            <person name="Tanguay P."/>
            <person name="Tuskan G.A."/>
            <person name="Henrissat B."/>
            <person name="Van de Peer Y."/>
            <person name="Rouze P."/>
            <person name="Ellis J.G."/>
            <person name="Dodds P.N."/>
            <person name="Schein J.E."/>
            <person name="Zhong S."/>
            <person name="Hamelin R.C."/>
            <person name="Grigoriev I.V."/>
            <person name="Szabo L.J."/>
            <person name="Martin F."/>
        </authorList>
    </citation>
    <scope>NUCLEOTIDE SEQUENCE [LARGE SCALE GENOMIC DNA]</scope>
    <source>
        <strain evidence="7">98AG31 / pathotype 3-4-7</strain>
    </source>
</reference>
<dbReference type="KEGG" id="mlr:MELLADRAFT_108724"/>
<dbReference type="FunCoup" id="F4RU16">
    <property type="interactions" value="483"/>
</dbReference>
<evidence type="ECO:0000256" key="2">
    <source>
        <dbReference type="ARBA" id="ARBA00013850"/>
    </source>
</evidence>
<sequence>MSSFSDLIKSISSSTPAELDPEDSYHSIDSKPKPTNSQSQTQYHSVPPSKLRNQFEFELENDSLNKYSGKKVSRKDIQEDEPPTRPENNLLVKQLQASVKADLVKGKAIKSQLAVYDSLLGFRIGLQKVLTATNEISQIIPKEGIPEAYSTQTVLNQLISLSSSVGNLRSEMMMKNDLLEVPDRVLKKRKSESEPNLESCIEETQELDKILSPYLRTTIQKWSTKINSATSLTNSHKKFNSVNQNVLNQLDTLWKMSEEKERLIERTRLKRHKPNMKKDQIGLVDQSVEEFDQFDDRDFYLSLLKEVVDTNLRETDPTGFPTNRSQRTHHPNVDPKASKGRKIRYHVHEKIVSFMVPVPTDLWTDESKDELFGSLLGRGFESLDGIGEEEVKEKEVGLVFELYLK</sequence>
<feature type="region of interest" description="Disordered" evidence="3">
    <location>
        <begin position="68"/>
        <end position="87"/>
    </location>
</feature>
<feature type="compositionally biased region" description="Basic and acidic residues" evidence="3">
    <location>
        <begin position="23"/>
        <end position="32"/>
    </location>
</feature>
<dbReference type="Proteomes" id="UP000001072">
    <property type="component" value="Unassembled WGS sequence"/>
</dbReference>
<dbReference type="STRING" id="747676.F4RU16"/>
<feature type="region of interest" description="Disordered" evidence="3">
    <location>
        <begin position="314"/>
        <end position="339"/>
    </location>
</feature>
<dbReference type="Pfam" id="PF13339">
    <property type="entry name" value="AATF-Che1"/>
    <property type="match status" value="1"/>
</dbReference>
<dbReference type="GO" id="GO:0005730">
    <property type="term" value="C:nucleolus"/>
    <property type="evidence" value="ECO:0007669"/>
    <property type="project" value="TreeGrafter"/>
</dbReference>
<dbReference type="HOGENOM" id="CLU_018299_2_1_1"/>
<feature type="domain" description="Apoptosis-antagonizing transcription factor C-terminal" evidence="4">
    <location>
        <begin position="300"/>
        <end position="376"/>
    </location>
</feature>
<keyword evidence="7" id="KW-1185">Reference proteome</keyword>
<comment type="similarity">
    <text evidence="1">Belongs to the AATF family.</text>
</comment>
<dbReference type="GeneID" id="18923552"/>
<dbReference type="InterPro" id="IPR039223">
    <property type="entry name" value="AATF/Bfr2"/>
</dbReference>
<evidence type="ECO:0000313" key="7">
    <source>
        <dbReference type="Proteomes" id="UP000001072"/>
    </source>
</evidence>
<gene>
    <name evidence="6" type="ORF">MELLADRAFT_108724</name>
</gene>
<protein>
    <recommendedName>
        <fullName evidence="2">Protein BFR2</fullName>
    </recommendedName>
</protein>
<dbReference type="InterPro" id="IPR012617">
    <property type="entry name" value="AATF_C"/>
</dbReference>
<proteinExistence type="inferred from homology"/>
<dbReference type="InParanoid" id="F4RU16"/>
<feature type="region of interest" description="Disordered" evidence="3">
    <location>
        <begin position="1"/>
        <end position="57"/>
    </location>
</feature>
<organism evidence="7">
    <name type="scientific">Melampsora larici-populina (strain 98AG31 / pathotype 3-4-7)</name>
    <name type="common">Poplar leaf rust fungus</name>
    <dbReference type="NCBI Taxonomy" id="747676"/>
    <lineage>
        <taxon>Eukaryota</taxon>
        <taxon>Fungi</taxon>
        <taxon>Dikarya</taxon>
        <taxon>Basidiomycota</taxon>
        <taxon>Pucciniomycotina</taxon>
        <taxon>Pucciniomycetes</taxon>
        <taxon>Pucciniales</taxon>
        <taxon>Melampsoraceae</taxon>
        <taxon>Melampsora</taxon>
    </lineage>
</organism>
<feature type="domain" description="AATF leucine zipper-containing" evidence="5">
    <location>
        <begin position="102"/>
        <end position="225"/>
    </location>
</feature>
<evidence type="ECO:0000256" key="1">
    <source>
        <dbReference type="ARBA" id="ARBA00008966"/>
    </source>
</evidence>
<name>F4RU16_MELLP</name>
<dbReference type="RefSeq" id="XP_007412623.1">
    <property type="nucleotide sequence ID" value="XM_007412561.1"/>
</dbReference>
<evidence type="ECO:0000313" key="6">
    <source>
        <dbReference type="EMBL" id="EGG04162.1"/>
    </source>
</evidence>
<accession>F4RU16</accession>
<evidence type="ECO:0000259" key="5">
    <source>
        <dbReference type="Pfam" id="PF13339"/>
    </source>
</evidence>
<dbReference type="InterPro" id="IPR025160">
    <property type="entry name" value="AATF"/>
</dbReference>
<dbReference type="VEuPathDB" id="FungiDB:MELLADRAFT_108724"/>